<gene>
    <name evidence="2" type="ORF">OFUS_LOCUS8637</name>
</gene>
<dbReference type="Proteomes" id="UP000749559">
    <property type="component" value="Unassembled WGS sequence"/>
</dbReference>
<keyword evidence="3" id="KW-1185">Reference proteome</keyword>
<evidence type="ECO:0000259" key="1">
    <source>
        <dbReference type="PROSITE" id="PS51406"/>
    </source>
</evidence>
<comment type="caution">
    <text evidence="2">The sequence shown here is derived from an EMBL/GenBank/DDBJ whole genome shotgun (WGS) entry which is preliminary data.</text>
</comment>
<dbReference type="PANTHER" id="PTHR19143">
    <property type="entry name" value="FIBRINOGEN/TENASCIN/ANGIOPOEITIN"/>
    <property type="match status" value="1"/>
</dbReference>
<feature type="non-terminal residue" evidence="2">
    <location>
        <position position="340"/>
    </location>
</feature>
<proteinExistence type="predicted"/>
<dbReference type="GO" id="GO:0005615">
    <property type="term" value="C:extracellular space"/>
    <property type="evidence" value="ECO:0007669"/>
    <property type="project" value="TreeGrafter"/>
</dbReference>
<protein>
    <recommendedName>
        <fullName evidence="1">Fibrinogen C-terminal domain-containing protein</fullName>
    </recommendedName>
</protein>
<dbReference type="InterPro" id="IPR036056">
    <property type="entry name" value="Fibrinogen-like_C"/>
</dbReference>
<dbReference type="Gene3D" id="3.90.215.10">
    <property type="entry name" value="Gamma Fibrinogen, chain A, domain 1"/>
    <property type="match status" value="2"/>
</dbReference>
<dbReference type="OrthoDB" id="6118826at2759"/>
<feature type="domain" description="Fibrinogen C-terminal" evidence="1">
    <location>
        <begin position="103"/>
        <end position="222"/>
    </location>
</feature>
<accession>A0A8S4NPA0</accession>
<name>A0A8S4NPA0_OWEFU</name>
<organism evidence="2 3">
    <name type="scientific">Owenia fusiformis</name>
    <name type="common">Polychaete worm</name>
    <dbReference type="NCBI Taxonomy" id="6347"/>
    <lineage>
        <taxon>Eukaryota</taxon>
        <taxon>Metazoa</taxon>
        <taxon>Spiralia</taxon>
        <taxon>Lophotrochozoa</taxon>
        <taxon>Annelida</taxon>
        <taxon>Polychaeta</taxon>
        <taxon>Sedentaria</taxon>
        <taxon>Canalipalpata</taxon>
        <taxon>Sabellida</taxon>
        <taxon>Oweniida</taxon>
        <taxon>Oweniidae</taxon>
        <taxon>Owenia</taxon>
    </lineage>
</organism>
<evidence type="ECO:0000313" key="2">
    <source>
        <dbReference type="EMBL" id="CAH1782160.1"/>
    </source>
</evidence>
<dbReference type="InterPro" id="IPR014716">
    <property type="entry name" value="Fibrinogen_a/b/g_C_1"/>
</dbReference>
<evidence type="ECO:0000313" key="3">
    <source>
        <dbReference type="Proteomes" id="UP000749559"/>
    </source>
</evidence>
<reference evidence="2" key="1">
    <citation type="submission" date="2022-03" db="EMBL/GenBank/DDBJ databases">
        <authorList>
            <person name="Martin C."/>
        </authorList>
    </citation>
    <scope>NUCLEOTIDE SEQUENCE</scope>
</reference>
<dbReference type="AlphaFoldDB" id="A0A8S4NPA0"/>
<dbReference type="EMBL" id="CAIIXF020000004">
    <property type="protein sequence ID" value="CAH1782160.1"/>
    <property type="molecule type" value="Genomic_DNA"/>
</dbReference>
<sequence length="340" mass="39788">NITGPDPFGFSKFDPPCVNFTTYDRDNDFAENANCAEMLGGGMWYTNCTDLNVNGYNVVSKKKSSKSMKRDKADNPHNSFIHGMWWYGWKRQMMVTLKKVEIKIRHVMHTNCTAVRHALKIPKNSTFEGVYHIQRDPKFPGVKMRCYFDSEGDWIMIQRRTDGSLNFDLGWNDYSKGFGDLEGEFWWGLENIYANSENSVLKMEMWDWKGDYEFIHYNDFKVQLNALDFSKGDMVALKRQYLSTTHFSIGQKAIKGVKHEHRVKTSNIWLGDKIKGNATDCYIKREERYGYDAQAKYELEQRGWTNRKKVKIISKSWMQFSTKDHSDYSGKAKLCNGGWW</sequence>
<dbReference type="Pfam" id="PF00147">
    <property type="entry name" value="Fibrinogen_C"/>
    <property type="match status" value="2"/>
</dbReference>
<dbReference type="PROSITE" id="PS51406">
    <property type="entry name" value="FIBRINOGEN_C_2"/>
    <property type="match status" value="1"/>
</dbReference>
<dbReference type="SMART" id="SM00186">
    <property type="entry name" value="FBG"/>
    <property type="match status" value="1"/>
</dbReference>
<dbReference type="InterPro" id="IPR050373">
    <property type="entry name" value="Fibrinogen_C-term_domain"/>
</dbReference>
<dbReference type="SUPFAM" id="SSF56496">
    <property type="entry name" value="Fibrinogen C-terminal domain-like"/>
    <property type="match status" value="2"/>
</dbReference>
<dbReference type="InterPro" id="IPR002181">
    <property type="entry name" value="Fibrinogen_a/b/g_C_dom"/>
</dbReference>
<feature type="non-terminal residue" evidence="2">
    <location>
        <position position="1"/>
    </location>
</feature>